<keyword evidence="4" id="KW-1185">Reference proteome</keyword>
<evidence type="ECO:0000256" key="1">
    <source>
        <dbReference type="SAM" id="SignalP"/>
    </source>
</evidence>
<dbReference type="GeneID" id="63838043"/>
<accession>A0A9P4XTJ3</accession>
<comment type="caution">
    <text evidence="3">The sequence shown here is derived from an EMBL/GenBank/DDBJ whole genome shotgun (WGS) entry which is preliminary data.</text>
</comment>
<dbReference type="SUPFAM" id="SSF52777">
    <property type="entry name" value="CoA-dependent acyltransferases"/>
    <property type="match status" value="1"/>
</dbReference>
<dbReference type="EMBL" id="MU032352">
    <property type="protein sequence ID" value="KAF3760571.1"/>
    <property type="molecule type" value="Genomic_DNA"/>
</dbReference>
<keyword evidence="1" id="KW-0732">Signal</keyword>
<protein>
    <recommendedName>
        <fullName evidence="2">Choline/carnitine acyltransferase domain-containing protein</fullName>
    </recommendedName>
</protein>
<evidence type="ECO:0000259" key="2">
    <source>
        <dbReference type="Pfam" id="PF00755"/>
    </source>
</evidence>
<dbReference type="AlphaFoldDB" id="A0A9P4XTJ3"/>
<dbReference type="RefSeq" id="XP_040771550.1">
    <property type="nucleotide sequence ID" value="XM_040920914.1"/>
</dbReference>
<sequence>MASLLLSLLLLLPNDIAHVTHKVEDLQGLRAKNKCVLAVLTASYYRYGSGSSHAQADQAVLITQAAFKYKLSLDSGEVARDYLNVMPQCIGLGHWLSQAQLQAVYGAMLEQTPEVLDVVNQRQFQRGRTDCFNAFMAEMVAFCDAVDGDSLTPGEKRKLLLEAVKSHSKLVAVSVRGRGTGRAKMFTSFDDLGAVDLRTCWGAREATWVVYKVDEERKSEMV</sequence>
<evidence type="ECO:0000313" key="4">
    <source>
        <dbReference type="Proteomes" id="UP000803844"/>
    </source>
</evidence>
<dbReference type="Proteomes" id="UP000803844">
    <property type="component" value="Unassembled WGS sequence"/>
</dbReference>
<organism evidence="3 4">
    <name type="scientific">Cryphonectria parasitica (strain ATCC 38755 / EP155)</name>
    <dbReference type="NCBI Taxonomy" id="660469"/>
    <lineage>
        <taxon>Eukaryota</taxon>
        <taxon>Fungi</taxon>
        <taxon>Dikarya</taxon>
        <taxon>Ascomycota</taxon>
        <taxon>Pezizomycotina</taxon>
        <taxon>Sordariomycetes</taxon>
        <taxon>Sordariomycetidae</taxon>
        <taxon>Diaporthales</taxon>
        <taxon>Cryphonectriaceae</taxon>
        <taxon>Cryphonectria-Endothia species complex</taxon>
        <taxon>Cryphonectria</taxon>
    </lineage>
</organism>
<feature type="chain" id="PRO_5040330179" description="Choline/carnitine acyltransferase domain-containing protein" evidence="1">
    <location>
        <begin position="18"/>
        <end position="222"/>
    </location>
</feature>
<dbReference type="Pfam" id="PF00755">
    <property type="entry name" value="Carn_acyltransf"/>
    <property type="match status" value="1"/>
</dbReference>
<reference evidence="3" key="1">
    <citation type="journal article" date="2020" name="Phytopathology">
        <title>Genome sequence of the chestnut blight fungus Cryphonectria parasitica EP155: A fundamental resource for an archetypical invasive plant pathogen.</title>
        <authorList>
            <person name="Crouch J.A."/>
            <person name="Dawe A."/>
            <person name="Aerts A."/>
            <person name="Barry K."/>
            <person name="Churchill A.C.L."/>
            <person name="Grimwood J."/>
            <person name="Hillman B."/>
            <person name="Milgroom M.G."/>
            <person name="Pangilinan J."/>
            <person name="Smith M."/>
            <person name="Salamov A."/>
            <person name="Schmutz J."/>
            <person name="Yadav J."/>
            <person name="Grigoriev I.V."/>
            <person name="Nuss D."/>
        </authorList>
    </citation>
    <scope>NUCLEOTIDE SEQUENCE</scope>
    <source>
        <strain evidence="3">EP155</strain>
    </source>
</reference>
<evidence type="ECO:0000313" key="3">
    <source>
        <dbReference type="EMBL" id="KAF3760571.1"/>
    </source>
</evidence>
<proteinExistence type="predicted"/>
<dbReference type="InterPro" id="IPR039551">
    <property type="entry name" value="Cho/carn_acyl_trans"/>
</dbReference>
<feature type="domain" description="Choline/carnitine acyltransferase" evidence="2">
    <location>
        <begin position="98"/>
        <end position="182"/>
    </location>
</feature>
<feature type="signal peptide" evidence="1">
    <location>
        <begin position="1"/>
        <end position="17"/>
    </location>
</feature>
<dbReference type="Gene3D" id="3.30.559.10">
    <property type="entry name" value="Chloramphenicol acetyltransferase-like domain"/>
    <property type="match status" value="1"/>
</dbReference>
<gene>
    <name evidence="3" type="ORF">M406DRAFT_334203</name>
</gene>
<dbReference type="InterPro" id="IPR023213">
    <property type="entry name" value="CAT-like_dom_sf"/>
</dbReference>
<name>A0A9P4XTJ3_CRYP1</name>